<dbReference type="Proteomes" id="UP001178888">
    <property type="component" value="Unassembled WGS sequence"/>
</dbReference>
<evidence type="ECO:0000313" key="1">
    <source>
        <dbReference type="EMBL" id="MDQ6598110.1"/>
    </source>
</evidence>
<name>A0AA90TSQ9_9BACI</name>
<dbReference type="EMBL" id="JAVGVR010000001">
    <property type="protein sequence ID" value="MDQ6598110.1"/>
    <property type="molecule type" value="Genomic_DNA"/>
</dbReference>
<dbReference type="AlphaFoldDB" id="A0AA90TSQ9"/>
<dbReference type="RefSeq" id="WP_308913494.1">
    <property type="nucleotide sequence ID" value="NZ_JAVGVR010000001.1"/>
</dbReference>
<evidence type="ECO:0000313" key="2">
    <source>
        <dbReference type="Proteomes" id="UP001178888"/>
    </source>
</evidence>
<keyword evidence="2" id="KW-1185">Reference proteome</keyword>
<organism evidence="1 2">
    <name type="scientific">Bacillus salipaludis</name>
    <dbReference type="NCBI Taxonomy" id="2547811"/>
    <lineage>
        <taxon>Bacteria</taxon>
        <taxon>Bacillati</taxon>
        <taxon>Bacillota</taxon>
        <taxon>Bacilli</taxon>
        <taxon>Bacillales</taxon>
        <taxon>Bacillaceae</taxon>
        <taxon>Bacillus</taxon>
    </lineage>
</organism>
<comment type="caution">
    <text evidence="1">The sequence shown here is derived from an EMBL/GenBank/DDBJ whole genome shotgun (WGS) entry which is preliminary data.</text>
</comment>
<sequence>MDKSLSLTVKRSKGGTRRTLPKIDAMLDWGVVKEGDIIVAKDRGNEGVLQANGNILADDKELSLQAWLKEIYGWSSVQTYVFAIHKQSGKSLSAIREEYMEHQAKDVSNNL</sequence>
<reference evidence="1" key="1">
    <citation type="submission" date="2023-08" db="EMBL/GenBank/DDBJ databases">
        <title>Nitrogen cycling bacteria in agricultural field soils.</title>
        <authorList>
            <person name="Jang J."/>
        </authorList>
    </citation>
    <scope>NUCLEOTIDE SEQUENCE</scope>
    <source>
        <strain evidence="1">PS3-36</strain>
    </source>
</reference>
<evidence type="ECO:0008006" key="3">
    <source>
        <dbReference type="Google" id="ProtNLM"/>
    </source>
</evidence>
<proteinExistence type="predicted"/>
<gene>
    <name evidence="1" type="ORF">RCG21_17405</name>
</gene>
<protein>
    <recommendedName>
        <fullName evidence="3">RAMA domain-containing protein</fullName>
    </recommendedName>
</protein>
<accession>A0AA90TSQ9</accession>